<reference evidence="2 4" key="2">
    <citation type="submission" date="2018-11" db="EMBL/GenBank/DDBJ databases">
        <authorList>
            <consortium name="Pathogen Informatics"/>
        </authorList>
    </citation>
    <scope>NUCLEOTIDE SEQUENCE [LARGE SCALE GENOMIC DNA]</scope>
</reference>
<feature type="transmembrane region" description="Helical" evidence="1">
    <location>
        <begin position="167"/>
        <end position="196"/>
    </location>
</feature>
<evidence type="ECO:0000313" key="3">
    <source>
        <dbReference type="Proteomes" id="UP000038040"/>
    </source>
</evidence>
<dbReference type="AlphaFoldDB" id="A0A158Q448"/>
<feature type="transmembrane region" description="Helical" evidence="1">
    <location>
        <begin position="51"/>
        <end position="71"/>
    </location>
</feature>
<evidence type="ECO:0000313" key="4">
    <source>
        <dbReference type="Proteomes" id="UP000274756"/>
    </source>
</evidence>
<gene>
    <name evidence="2" type="ORF">DME_LOCUS363</name>
</gene>
<dbReference type="WBParaSite" id="DME_0000399901-mRNA-1">
    <property type="protein sequence ID" value="DME_0000399901-mRNA-1"/>
    <property type="gene ID" value="DME_0000399901"/>
</dbReference>
<accession>A0A158Q448</accession>
<feature type="transmembrane region" description="Helical" evidence="1">
    <location>
        <begin position="83"/>
        <end position="106"/>
    </location>
</feature>
<keyword evidence="1" id="KW-0472">Membrane</keyword>
<organism evidence="3 5">
    <name type="scientific">Dracunculus medinensis</name>
    <name type="common">Guinea worm</name>
    <dbReference type="NCBI Taxonomy" id="318479"/>
    <lineage>
        <taxon>Eukaryota</taxon>
        <taxon>Metazoa</taxon>
        <taxon>Ecdysozoa</taxon>
        <taxon>Nematoda</taxon>
        <taxon>Chromadorea</taxon>
        <taxon>Rhabditida</taxon>
        <taxon>Spirurina</taxon>
        <taxon>Dracunculoidea</taxon>
        <taxon>Dracunculidae</taxon>
        <taxon>Dracunculus</taxon>
    </lineage>
</organism>
<sequence length="211" mass="24402">MNSGSNRSMKKSYERLAEIYSNSGDTVEFAHNFEKYINTIISPFLHLWNRFYIFVFQMFGLFFWLLLHFGSFNVPFCSVQPMIPVYLIVDGCLHVLFAAIKIYNIWPLPKSTNRPNLSIQVACKATEIVICVAIMIWLILGCIWIYGAKQYVHFEEGMFERHFCDTATYWIAFISVTLHIASVAIFVVVFIIILALGIWKETDSANNNVRT</sequence>
<evidence type="ECO:0000313" key="5">
    <source>
        <dbReference type="WBParaSite" id="DME_0000399901-mRNA-1"/>
    </source>
</evidence>
<dbReference type="Proteomes" id="UP000038040">
    <property type="component" value="Unplaced"/>
</dbReference>
<dbReference type="PANTHER" id="PTHR33444">
    <property type="entry name" value="SI:DKEY-19B23.12-RELATED"/>
    <property type="match status" value="1"/>
</dbReference>
<dbReference type="InterPro" id="IPR040350">
    <property type="entry name" value="TMEM272"/>
</dbReference>
<name>A0A158Q448_DRAME</name>
<evidence type="ECO:0000256" key="1">
    <source>
        <dbReference type="SAM" id="Phobius"/>
    </source>
</evidence>
<evidence type="ECO:0000313" key="2">
    <source>
        <dbReference type="EMBL" id="VDN50390.1"/>
    </source>
</evidence>
<dbReference type="PANTHER" id="PTHR33444:SF8">
    <property type="entry name" value="MARVEL DOMAIN-CONTAINING PROTEIN"/>
    <property type="match status" value="1"/>
</dbReference>
<dbReference type="OrthoDB" id="6157510at2759"/>
<feature type="transmembrane region" description="Helical" evidence="1">
    <location>
        <begin position="127"/>
        <end position="147"/>
    </location>
</feature>
<proteinExistence type="predicted"/>
<dbReference type="EMBL" id="UYYG01000003">
    <property type="protein sequence ID" value="VDN50390.1"/>
    <property type="molecule type" value="Genomic_DNA"/>
</dbReference>
<dbReference type="Proteomes" id="UP000274756">
    <property type="component" value="Unassembled WGS sequence"/>
</dbReference>
<keyword evidence="1" id="KW-1133">Transmembrane helix</keyword>
<keyword evidence="1" id="KW-0812">Transmembrane</keyword>
<keyword evidence="4" id="KW-1185">Reference proteome</keyword>
<protein>
    <submittedName>
        <fullName evidence="5">MARVEL domain-containing protein</fullName>
    </submittedName>
</protein>
<reference evidence="5" key="1">
    <citation type="submission" date="2016-04" db="UniProtKB">
        <authorList>
            <consortium name="WormBaseParasite"/>
        </authorList>
    </citation>
    <scope>IDENTIFICATION</scope>
</reference>